<feature type="compositionally biased region" description="Polar residues" evidence="1">
    <location>
        <begin position="12"/>
        <end position="27"/>
    </location>
</feature>
<evidence type="ECO:0000313" key="3">
    <source>
        <dbReference type="Proteomes" id="UP001251524"/>
    </source>
</evidence>
<evidence type="ECO:0000313" key="2">
    <source>
        <dbReference type="EMBL" id="MDR7133844.1"/>
    </source>
</evidence>
<gene>
    <name evidence="2" type="ORF">J2X06_001028</name>
</gene>
<dbReference type="RefSeq" id="WP_310059143.1">
    <property type="nucleotide sequence ID" value="NZ_JAVDVY010000001.1"/>
</dbReference>
<evidence type="ECO:0000256" key="1">
    <source>
        <dbReference type="SAM" id="MobiDB-lite"/>
    </source>
</evidence>
<sequence>MGDIPKPDRQVPSFQIQPLEGSPQTGRLPQELSFKERLLQEQATPDAPASGQPATYQGTERRNGKERRQGNERREEFRFEPGKDDRRKGKDRRKHSRLDDTLLR</sequence>
<dbReference type="EMBL" id="JAVDVY010000001">
    <property type="protein sequence ID" value="MDR7133844.1"/>
    <property type="molecule type" value="Genomic_DNA"/>
</dbReference>
<keyword evidence="3" id="KW-1185">Reference proteome</keyword>
<name>A0ABU1W8B4_9GAMM</name>
<feature type="compositionally biased region" description="Basic and acidic residues" evidence="1">
    <location>
        <begin position="59"/>
        <end position="88"/>
    </location>
</feature>
<accession>A0ABU1W8B4</accession>
<protein>
    <submittedName>
        <fullName evidence="2">Uncharacterized protein</fullName>
    </submittedName>
</protein>
<reference evidence="2 3" key="1">
    <citation type="submission" date="2023-07" db="EMBL/GenBank/DDBJ databases">
        <title>Sorghum-associated microbial communities from plants grown in Nebraska, USA.</title>
        <authorList>
            <person name="Schachtman D."/>
        </authorList>
    </citation>
    <scope>NUCLEOTIDE SEQUENCE [LARGE SCALE GENOMIC DNA]</scope>
    <source>
        <strain evidence="2 3">BE198</strain>
    </source>
</reference>
<dbReference type="Proteomes" id="UP001251524">
    <property type="component" value="Unassembled WGS sequence"/>
</dbReference>
<organism evidence="2 3">
    <name type="scientific">Lysobacter niastensis</name>
    <dbReference type="NCBI Taxonomy" id="380629"/>
    <lineage>
        <taxon>Bacteria</taxon>
        <taxon>Pseudomonadati</taxon>
        <taxon>Pseudomonadota</taxon>
        <taxon>Gammaproteobacteria</taxon>
        <taxon>Lysobacterales</taxon>
        <taxon>Lysobacteraceae</taxon>
        <taxon>Lysobacter</taxon>
    </lineage>
</organism>
<proteinExistence type="predicted"/>
<feature type="region of interest" description="Disordered" evidence="1">
    <location>
        <begin position="1"/>
        <end position="104"/>
    </location>
</feature>
<comment type="caution">
    <text evidence="2">The sequence shown here is derived from an EMBL/GenBank/DDBJ whole genome shotgun (WGS) entry which is preliminary data.</text>
</comment>